<gene>
    <name evidence="1" type="ORF">Vadar_016429</name>
</gene>
<comment type="caution">
    <text evidence="1">The sequence shown here is derived from an EMBL/GenBank/DDBJ whole genome shotgun (WGS) entry which is preliminary data.</text>
</comment>
<protein>
    <submittedName>
        <fullName evidence="1">Uncharacterized protein</fullName>
    </submittedName>
</protein>
<dbReference type="Proteomes" id="UP000828048">
    <property type="component" value="Chromosome 6"/>
</dbReference>
<proteinExistence type="predicted"/>
<dbReference type="EMBL" id="CM037156">
    <property type="protein sequence ID" value="KAH7837661.1"/>
    <property type="molecule type" value="Genomic_DNA"/>
</dbReference>
<organism evidence="1 2">
    <name type="scientific">Vaccinium darrowii</name>
    <dbReference type="NCBI Taxonomy" id="229202"/>
    <lineage>
        <taxon>Eukaryota</taxon>
        <taxon>Viridiplantae</taxon>
        <taxon>Streptophyta</taxon>
        <taxon>Embryophyta</taxon>
        <taxon>Tracheophyta</taxon>
        <taxon>Spermatophyta</taxon>
        <taxon>Magnoliopsida</taxon>
        <taxon>eudicotyledons</taxon>
        <taxon>Gunneridae</taxon>
        <taxon>Pentapetalae</taxon>
        <taxon>asterids</taxon>
        <taxon>Ericales</taxon>
        <taxon>Ericaceae</taxon>
        <taxon>Vaccinioideae</taxon>
        <taxon>Vaccinieae</taxon>
        <taxon>Vaccinium</taxon>
    </lineage>
</organism>
<name>A0ACB7XAS6_9ERIC</name>
<evidence type="ECO:0000313" key="1">
    <source>
        <dbReference type="EMBL" id="KAH7837661.1"/>
    </source>
</evidence>
<reference evidence="1 2" key="1">
    <citation type="journal article" date="2021" name="Hortic Res">
        <title>High-quality reference genome and annotation aids understanding of berry development for evergreen blueberry (Vaccinium darrowii).</title>
        <authorList>
            <person name="Yu J."/>
            <person name="Hulse-Kemp A.M."/>
            <person name="Babiker E."/>
            <person name="Staton M."/>
        </authorList>
    </citation>
    <scope>NUCLEOTIDE SEQUENCE [LARGE SCALE GENOMIC DNA]</scope>
    <source>
        <strain evidence="2">cv. NJ 8807/NJ 8810</strain>
        <tissue evidence="1">Young leaf</tissue>
    </source>
</reference>
<keyword evidence="2" id="KW-1185">Reference proteome</keyword>
<accession>A0ACB7XAS6</accession>
<sequence>MGLSTKQVSSDHGLDWGQSLLQSSTSGALELPSKPLPARRQPAQHQPEPVACPRCASTNTKFCYYNNYNKSQPRHFCKACKRHWTKGGTLRNVPVGGGRKNKRLKTSNTTTTTTTTTSAATTATPNPSTQLANKREQLSQSFSQGEAQDKISEILYQALVPPGGNFNAKSYSGNNHGDFLSSISTLPLVQNQTLLPFTFSSLGSFESNPSSISTSFRSPNGFDFIGGLGSMEETATMISNTITRNVDCEQQWQVPVASSTVMEMPVNNYWNCWDDIEPLVSTELSIPSWDIDTEKY</sequence>
<evidence type="ECO:0000313" key="2">
    <source>
        <dbReference type="Proteomes" id="UP000828048"/>
    </source>
</evidence>